<sequence>MTEERQLPQLIMRRASLSDLPPVELPDGIVCRHFAPGDETAWESIVEKAFGWKRSFREEIASHPYFRPERVLFLCIDGTPVATACAWHEAKWGEDCGYLHMVGVDPRFAGRRLGYWVSLAALRRMAADGMRQALLETDDFRLAAVKTYLGLGFLPDLEEERIRTRWKEVYRRLRLPFGVRVQAYSRPGVPGGLNEDALIRNPRDLVYGVADGVSAMVPYRDENGLTGGAIAAAVLAGELQPDAPVNDLRAAVLRANEQLLERMRVAGIDTGCAWHRWGAVFAVVRICERHVEYVQSGDCMLLARYRDGSVRLLSRNQVAEFDGKSLKAKRQLREDGSLSDEEIALRLVPVFRDNRNQANAPDGYSVMNGDPALEHTMESGRLSKANLRKLYAFTDGLFHLIEYDPDPLKWEKLADALDEKGIEGYIADLTEREDRDPSCTAYPRHKKSDDKSAVIVELASS</sequence>
<feature type="region of interest" description="Disordered" evidence="1">
    <location>
        <begin position="433"/>
        <end position="453"/>
    </location>
</feature>
<dbReference type="Pfam" id="PF13672">
    <property type="entry name" value="PP2C_2"/>
    <property type="match status" value="1"/>
</dbReference>
<evidence type="ECO:0000313" key="3">
    <source>
        <dbReference type="EMBL" id="MBB6734290.1"/>
    </source>
</evidence>
<evidence type="ECO:0000259" key="2">
    <source>
        <dbReference type="PROSITE" id="PS51186"/>
    </source>
</evidence>
<evidence type="ECO:0000313" key="4">
    <source>
        <dbReference type="Proteomes" id="UP000564644"/>
    </source>
</evidence>
<dbReference type="Pfam" id="PF00583">
    <property type="entry name" value="Acetyltransf_1"/>
    <property type="match status" value="1"/>
</dbReference>
<organism evidence="3 4">
    <name type="scientific">Cohnella zeiphila</name>
    <dbReference type="NCBI Taxonomy" id="2761120"/>
    <lineage>
        <taxon>Bacteria</taxon>
        <taxon>Bacillati</taxon>
        <taxon>Bacillota</taxon>
        <taxon>Bacilli</taxon>
        <taxon>Bacillales</taxon>
        <taxon>Paenibacillaceae</taxon>
        <taxon>Cohnella</taxon>
    </lineage>
</organism>
<dbReference type="InterPro" id="IPR036457">
    <property type="entry name" value="PPM-type-like_dom_sf"/>
</dbReference>
<feature type="domain" description="N-acetyltransferase" evidence="2">
    <location>
        <begin position="29"/>
        <end position="176"/>
    </location>
</feature>
<dbReference type="AlphaFoldDB" id="A0A7X0VY42"/>
<comment type="caution">
    <text evidence="3">The sequence shown here is derived from an EMBL/GenBank/DDBJ whole genome shotgun (WGS) entry which is preliminary data.</text>
</comment>
<dbReference type="SUPFAM" id="SSF81606">
    <property type="entry name" value="PP2C-like"/>
    <property type="match status" value="1"/>
</dbReference>
<dbReference type="CDD" id="cd04301">
    <property type="entry name" value="NAT_SF"/>
    <property type="match status" value="1"/>
</dbReference>
<accession>A0A7X0VY42</accession>
<dbReference type="InterPro" id="IPR016181">
    <property type="entry name" value="Acyl_CoA_acyltransferase"/>
</dbReference>
<proteinExistence type="predicted"/>
<dbReference type="Proteomes" id="UP000564644">
    <property type="component" value="Unassembled WGS sequence"/>
</dbReference>
<keyword evidence="4" id="KW-1185">Reference proteome</keyword>
<dbReference type="RefSeq" id="WP_185131928.1">
    <property type="nucleotide sequence ID" value="NZ_JACJVO010000032.1"/>
</dbReference>
<dbReference type="InterPro" id="IPR000182">
    <property type="entry name" value="GNAT_dom"/>
</dbReference>
<protein>
    <submittedName>
        <fullName evidence="3">GNAT family N-acetyltransferase</fullName>
    </submittedName>
</protein>
<keyword evidence="3" id="KW-0808">Transferase</keyword>
<dbReference type="GO" id="GO:0016747">
    <property type="term" value="F:acyltransferase activity, transferring groups other than amino-acyl groups"/>
    <property type="evidence" value="ECO:0007669"/>
    <property type="project" value="InterPro"/>
</dbReference>
<dbReference type="PROSITE" id="PS51186">
    <property type="entry name" value="GNAT"/>
    <property type="match status" value="1"/>
</dbReference>
<name>A0A7X0VY42_9BACL</name>
<dbReference type="Gene3D" id="3.60.40.10">
    <property type="entry name" value="PPM-type phosphatase domain"/>
    <property type="match status" value="1"/>
</dbReference>
<dbReference type="SUPFAM" id="SSF55729">
    <property type="entry name" value="Acyl-CoA N-acyltransferases (Nat)"/>
    <property type="match status" value="1"/>
</dbReference>
<dbReference type="InterPro" id="IPR001932">
    <property type="entry name" value="PPM-type_phosphatase-like_dom"/>
</dbReference>
<dbReference type="Gene3D" id="3.40.630.30">
    <property type="match status" value="1"/>
</dbReference>
<evidence type="ECO:0000256" key="1">
    <source>
        <dbReference type="SAM" id="MobiDB-lite"/>
    </source>
</evidence>
<dbReference type="EMBL" id="JACJVO010000032">
    <property type="protein sequence ID" value="MBB6734290.1"/>
    <property type="molecule type" value="Genomic_DNA"/>
</dbReference>
<gene>
    <name evidence="3" type="ORF">H7C18_25535</name>
</gene>
<reference evidence="3 4" key="1">
    <citation type="submission" date="2020-08" db="EMBL/GenBank/DDBJ databases">
        <title>Cohnella phylogeny.</title>
        <authorList>
            <person name="Dunlap C."/>
        </authorList>
    </citation>
    <scope>NUCLEOTIDE SEQUENCE [LARGE SCALE GENOMIC DNA]</scope>
    <source>
        <strain evidence="3 4">CBP 2801</strain>
    </source>
</reference>